<dbReference type="OrthoDB" id="10262843at2759"/>
<reference evidence="3" key="1">
    <citation type="submission" date="2022-03" db="EMBL/GenBank/DDBJ databases">
        <authorList>
            <person name="Martin C."/>
        </authorList>
    </citation>
    <scope>NUCLEOTIDE SEQUENCE</scope>
</reference>
<gene>
    <name evidence="3" type="ORF">OFUS_LOCUS25835</name>
</gene>
<dbReference type="InterPro" id="IPR012577">
    <property type="entry name" value="NIPSNAP"/>
</dbReference>
<feature type="domain" description="NIPSNAP" evidence="2">
    <location>
        <begin position="199"/>
        <end position="296"/>
    </location>
</feature>
<dbReference type="Gene3D" id="3.30.70.100">
    <property type="match status" value="2"/>
</dbReference>
<accession>A0A8S4Q8B8</accession>
<evidence type="ECO:0000256" key="1">
    <source>
        <dbReference type="ARBA" id="ARBA00005291"/>
    </source>
</evidence>
<evidence type="ECO:0000313" key="4">
    <source>
        <dbReference type="Proteomes" id="UP000749559"/>
    </source>
</evidence>
<dbReference type="InterPro" id="IPR051557">
    <property type="entry name" value="NipSnap_domain"/>
</dbReference>
<dbReference type="PANTHER" id="PTHR21017">
    <property type="entry name" value="NIPSNAP-RELATED"/>
    <property type="match status" value="1"/>
</dbReference>
<dbReference type="AlphaFoldDB" id="A0A8S4Q8B8"/>
<protein>
    <recommendedName>
        <fullName evidence="2">NIPSNAP domain-containing protein</fullName>
    </recommendedName>
</protein>
<organism evidence="3 4">
    <name type="scientific">Owenia fusiformis</name>
    <name type="common">Polychaete worm</name>
    <dbReference type="NCBI Taxonomy" id="6347"/>
    <lineage>
        <taxon>Eukaryota</taxon>
        <taxon>Metazoa</taxon>
        <taxon>Spiralia</taxon>
        <taxon>Lophotrochozoa</taxon>
        <taxon>Annelida</taxon>
        <taxon>Polychaeta</taxon>
        <taxon>Sedentaria</taxon>
        <taxon>Canalipalpata</taxon>
        <taxon>Sabellida</taxon>
        <taxon>Oweniida</taxon>
        <taxon>Oweniidae</taxon>
        <taxon>Owenia</taxon>
    </lineage>
</organism>
<comment type="similarity">
    <text evidence="1">Belongs to the NipSnap family.</text>
</comment>
<dbReference type="EMBL" id="CAIIXF020000012">
    <property type="protein sequence ID" value="CAH1802121.1"/>
    <property type="molecule type" value="Genomic_DNA"/>
</dbReference>
<keyword evidence="4" id="KW-1185">Reference proteome</keyword>
<dbReference type="Proteomes" id="UP000749559">
    <property type="component" value="Unassembled WGS sequence"/>
</dbReference>
<name>A0A8S4Q8B8_OWEFU</name>
<sequence length="298" mass="34471">MATLAQFSRSLGAVCARCSSQPIKIGRCLSTARLLNQNEKTDPPPSPPPGGIGSDKPGFLSRLLSVRTIDTGSTSHSTLLSDKDVVYELQFHSVKPEYMETYLNQFADFLEKMKEKKAGSELIGSWTVDIGEQDEAIHLWRYRGGYPVLNNARNIYRTDPDFVQYRKSRNEMLRSRKNQIMLEFSFWGEIKPRDPEHIYELRSYTLKPGTMIEWGNTWAKALQYRNYHNEAVGGFLTHIGDLHRVHHLWAYDDLQTRKQSREDAWRKPGWDECVQYTVPLIRQMETRICIPTPFSPLK</sequence>
<feature type="domain" description="NIPSNAP" evidence="2">
    <location>
        <begin position="87"/>
        <end position="186"/>
    </location>
</feature>
<evidence type="ECO:0000259" key="2">
    <source>
        <dbReference type="Pfam" id="PF07978"/>
    </source>
</evidence>
<dbReference type="GO" id="GO:0005739">
    <property type="term" value="C:mitochondrion"/>
    <property type="evidence" value="ECO:0007669"/>
    <property type="project" value="TreeGrafter"/>
</dbReference>
<dbReference type="SUPFAM" id="SSF54909">
    <property type="entry name" value="Dimeric alpha+beta barrel"/>
    <property type="match status" value="2"/>
</dbReference>
<proteinExistence type="inferred from homology"/>
<comment type="caution">
    <text evidence="3">The sequence shown here is derived from an EMBL/GenBank/DDBJ whole genome shotgun (WGS) entry which is preliminary data.</text>
</comment>
<dbReference type="InterPro" id="IPR011008">
    <property type="entry name" value="Dimeric_a/b-barrel"/>
</dbReference>
<dbReference type="GO" id="GO:0000423">
    <property type="term" value="P:mitophagy"/>
    <property type="evidence" value="ECO:0007669"/>
    <property type="project" value="UniProtKB-ARBA"/>
</dbReference>
<dbReference type="Pfam" id="PF07978">
    <property type="entry name" value="NIPSNAP"/>
    <property type="match status" value="2"/>
</dbReference>
<dbReference type="PANTHER" id="PTHR21017:SF17">
    <property type="entry name" value="PROTEIN NIPSNAP"/>
    <property type="match status" value="1"/>
</dbReference>
<dbReference type="FunFam" id="3.30.70.100:FF:000003">
    <property type="entry name" value="Protein NipSnap homolog 2"/>
    <property type="match status" value="1"/>
</dbReference>
<evidence type="ECO:0000313" key="3">
    <source>
        <dbReference type="EMBL" id="CAH1802121.1"/>
    </source>
</evidence>